<feature type="region of interest" description="Disordered" evidence="1">
    <location>
        <begin position="199"/>
        <end position="227"/>
    </location>
</feature>
<evidence type="ECO:0008006" key="4">
    <source>
        <dbReference type="Google" id="ProtNLM"/>
    </source>
</evidence>
<comment type="caution">
    <text evidence="2">The sequence shown here is derived from an EMBL/GenBank/DDBJ whole genome shotgun (WGS) entry which is preliminary data.</text>
</comment>
<evidence type="ECO:0000313" key="3">
    <source>
        <dbReference type="Proteomes" id="UP001189429"/>
    </source>
</evidence>
<name>A0ABN9TRI5_9DINO</name>
<feature type="non-terminal residue" evidence="2">
    <location>
        <position position="227"/>
    </location>
</feature>
<proteinExistence type="predicted"/>
<dbReference type="EMBL" id="CAUYUJ010015006">
    <property type="protein sequence ID" value="CAK0848752.1"/>
    <property type="molecule type" value="Genomic_DNA"/>
</dbReference>
<sequence>MRHGDMIVLNTTDIFQAGPVVSTGKLQGRVMAKAWLALRRAAELFPWATHFGKCDIDTFPFVRTIVDDLLDPDRVGRQRKTLKPADWSEANGGLPDLTPWERPGHSQDRRRRLPRERLPAGAVLRAVRRPVPVPADAPPVQARGPLSHARLHERARRGLDDRLLRAARDSAHCRGGRVARAAAVPGGVLGRLAVPTEEVADVQGRQRRAGAAAPPRDRLGGPLARRR</sequence>
<evidence type="ECO:0000256" key="1">
    <source>
        <dbReference type="SAM" id="MobiDB-lite"/>
    </source>
</evidence>
<accession>A0ABN9TRI5</accession>
<gene>
    <name evidence="2" type="ORF">PCOR1329_LOCUS41628</name>
</gene>
<dbReference type="Proteomes" id="UP001189429">
    <property type="component" value="Unassembled WGS sequence"/>
</dbReference>
<reference evidence="2" key="1">
    <citation type="submission" date="2023-10" db="EMBL/GenBank/DDBJ databases">
        <authorList>
            <person name="Chen Y."/>
            <person name="Shah S."/>
            <person name="Dougan E. K."/>
            <person name="Thang M."/>
            <person name="Chan C."/>
        </authorList>
    </citation>
    <scope>NUCLEOTIDE SEQUENCE [LARGE SCALE GENOMIC DNA]</scope>
</reference>
<evidence type="ECO:0000313" key="2">
    <source>
        <dbReference type="EMBL" id="CAK0848752.1"/>
    </source>
</evidence>
<keyword evidence="3" id="KW-1185">Reference proteome</keyword>
<feature type="region of interest" description="Disordered" evidence="1">
    <location>
        <begin position="81"/>
        <end position="117"/>
    </location>
</feature>
<protein>
    <recommendedName>
        <fullName evidence="4">Hexosyltransferase</fullName>
    </recommendedName>
</protein>
<organism evidence="2 3">
    <name type="scientific">Prorocentrum cordatum</name>
    <dbReference type="NCBI Taxonomy" id="2364126"/>
    <lineage>
        <taxon>Eukaryota</taxon>
        <taxon>Sar</taxon>
        <taxon>Alveolata</taxon>
        <taxon>Dinophyceae</taxon>
        <taxon>Prorocentrales</taxon>
        <taxon>Prorocentraceae</taxon>
        <taxon>Prorocentrum</taxon>
    </lineage>
</organism>